<reference evidence="2" key="2">
    <citation type="submission" date="2018-03" db="EMBL/GenBank/DDBJ databases">
        <title>The Triticum urartu genome reveals the dynamic nature of wheat genome evolution.</title>
        <authorList>
            <person name="Ling H."/>
            <person name="Ma B."/>
            <person name="Shi X."/>
            <person name="Liu H."/>
            <person name="Dong L."/>
            <person name="Sun H."/>
            <person name="Cao Y."/>
            <person name="Gao Q."/>
            <person name="Zheng S."/>
            <person name="Li Y."/>
            <person name="Yu Y."/>
            <person name="Du H."/>
            <person name="Qi M."/>
            <person name="Li Y."/>
            <person name="Yu H."/>
            <person name="Cui Y."/>
            <person name="Wang N."/>
            <person name="Chen C."/>
            <person name="Wu H."/>
            <person name="Zhao Y."/>
            <person name="Zhang J."/>
            <person name="Li Y."/>
            <person name="Zhou W."/>
            <person name="Zhang B."/>
            <person name="Hu W."/>
            <person name="Eijk M."/>
            <person name="Tang J."/>
            <person name="Witsenboer H."/>
            <person name="Zhao S."/>
            <person name="Li Z."/>
            <person name="Zhang A."/>
            <person name="Wang D."/>
            <person name="Liang C."/>
        </authorList>
    </citation>
    <scope>NUCLEOTIDE SEQUENCE [LARGE SCALE GENOMIC DNA]</scope>
    <source>
        <strain evidence="2">cv. G1812</strain>
    </source>
</reference>
<dbReference type="Gramene" id="TuG1812G0500000940.01.T01">
    <property type="protein sequence ID" value="TuG1812G0500000940.01.T01.cds312741"/>
    <property type="gene ID" value="TuG1812G0500000940.01"/>
</dbReference>
<reference evidence="3" key="1">
    <citation type="journal article" date="2013" name="Nature">
        <title>Draft genome of the wheat A-genome progenitor Triticum urartu.</title>
        <authorList>
            <person name="Ling H.Q."/>
            <person name="Zhao S."/>
            <person name="Liu D."/>
            <person name="Wang J."/>
            <person name="Sun H."/>
            <person name="Zhang C."/>
            <person name="Fan H."/>
            <person name="Li D."/>
            <person name="Dong L."/>
            <person name="Tao Y."/>
            <person name="Gao C."/>
            <person name="Wu H."/>
            <person name="Li Y."/>
            <person name="Cui Y."/>
            <person name="Guo X."/>
            <person name="Zheng S."/>
            <person name="Wang B."/>
            <person name="Yu K."/>
            <person name="Liang Q."/>
            <person name="Yang W."/>
            <person name="Lou X."/>
            <person name="Chen J."/>
            <person name="Feng M."/>
            <person name="Jian J."/>
            <person name="Zhang X."/>
            <person name="Luo G."/>
            <person name="Jiang Y."/>
            <person name="Liu J."/>
            <person name="Wang Z."/>
            <person name="Sha Y."/>
            <person name="Zhang B."/>
            <person name="Wu H."/>
            <person name="Tang D."/>
            <person name="Shen Q."/>
            <person name="Xue P."/>
            <person name="Zou S."/>
            <person name="Wang X."/>
            <person name="Liu X."/>
            <person name="Wang F."/>
            <person name="Yang Y."/>
            <person name="An X."/>
            <person name="Dong Z."/>
            <person name="Zhang K."/>
            <person name="Zhang X."/>
            <person name="Luo M.C."/>
            <person name="Dvorak J."/>
            <person name="Tong Y."/>
            <person name="Wang J."/>
            <person name="Yang H."/>
            <person name="Li Z."/>
            <person name="Wang D."/>
            <person name="Zhang A."/>
            <person name="Wang J."/>
        </authorList>
    </citation>
    <scope>NUCLEOTIDE SEQUENCE</scope>
    <source>
        <strain evidence="3">cv. G1812</strain>
    </source>
</reference>
<evidence type="ECO:0000313" key="2">
    <source>
        <dbReference type="EnsemblPlants" id="TuG1812G0500000940.01.T01.cds312741"/>
    </source>
</evidence>
<protein>
    <submittedName>
        <fullName evidence="2">Uncharacterized protein</fullName>
    </submittedName>
</protein>
<organism evidence="2 3">
    <name type="scientific">Triticum urartu</name>
    <name type="common">Red wild einkorn</name>
    <name type="synonym">Crithodium urartu</name>
    <dbReference type="NCBI Taxonomy" id="4572"/>
    <lineage>
        <taxon>Eukaryota</taxon>
        <taxon>Viridiplantae</taxon>
        <taxon>Streptophyta</taxon>
        <taxon>Embryophyta</taxon>
        <taxon>Tracheophyta</taxon>
        <taxon>Spermatophyta</taxon>
        <taxon>Magnoliopsida</taxon>
        <taxon>Liliopsida</taxon>
        <taxon>Poales</taxon>
        <taxon>Poaceae</taxon>
        <taxon>BOP clade</taxon>
        <taxon>Pooideae</taxon>
        <taxon>Triticodae</taxon>
        <taxon>Triticeae</taxon>
        <taxon>Triticinae</taxon>
        <taxon>Triticum</taxon>
    </lineage>
</organism>
<sequence length="150" mass="16004">MRGLPAPHAALRSPCLGVRASCPLVASPWRGARPRDLAAVPAGVPRLHHLIRPASAVLARSRPDPASRVPFPSPAPQDPRPSPLLEQELRLLASRQGRRQPLRLRLLLPAHHRTSADRRPSASTGTPACLAAGLVQSPSSSRPWCPSVPA</sequence>
<dbReference type="Proteomes" id="UP000015106">
    <property type="component" value="Chromosome 5"/>
</dbReference>
<feature type="compositionally biased region" description="Pro residues" evidence="1">
    <location>
        <begin position="71"/>
        <end position="82"/>
    </location>
</feature>
<evidence type="ECO:0000313" key="3">
    <source>
        <dbReference type="Proteomes" id="UP000015106"/>
    </source>
</evidence>
<proteinExistence type="predicted"/>
<evidence type="ECO:0000256" key="1">
    <source>
        <dbReference type="SAM" id="MobiDB-lite"/>
    </source>
</evidence>
<dbReference type="EnsemblPlants" id="TuG1812G0500000940.01.T01">
    <property type="protein sequence ID" value="TuG1812G0500000940.01.T01.cds312741"/>
    <property type="gene ID" value="TuG1812G0500000940.01"/>
</dbReference>
<dbReference type="AlphaFoldDB" id="A0A8R7QCA6"/>
<name>A0A8R7QCA6_TRIUA</name>
<accession>A0A8R7QCA6</accession>
<feature type="region of interest" description="Disordered" evidence="1">
    <location>
        <begin position="103"/>
        <end position="130"/>
    </location>
</feature>
<reference evidence="2" key="3">
    <citation type="submission" date="2022-06" db="UniProtKB">
        <authorList>
            <consortium name="EnsemblPlants"/>
        </authorList>
    </citation>
    <scope>IDENTIFICATION</scope>
</reference>
<keyword evidence="3" id="KW-1185">Reference proteome</keyword>
<feature type="region of interest" description="Disordered" evidence="1">
    <location>
        <begin position="58"/>
        <end position="83"/>
    </location>
</feature>